<feature type="domain" description="Smr" evidence="2">
    <location>
        <begin position="155"/>
        <end position="231"/>
    </location>
</feature>
<dbReference type="PROSITE" id="PS50828">
    <property type="entry name" value="SMR"/>
    <property type="match status" value="1"/>
</dbReference>
<dbReference type="RefSeq" id="XP_007317643.1">
    <property type="nucleotide sequence ID" value="XM_007317581.1"/>
</dbReference>
<evidence type="ECO:0000259" key="2">
    <source>
        <dbReference type="PROSITE" id="PS50828"/>
    </source>
</evidence>
<proteinExistence type="predicted"/>
<dbReference type="InterPro" id="IPR053020">
    <property type="entry name" value="Smr_domain_protein"/>
</dbReference>
<dbReference type="EMBL" id="GL945433">
    <property type="protein sequence ID" value="EGO25521.1"/>
    <property type="molecule type" value="Genomic_DNA"/>
</dbReference>
<dbReference type="OrthoDB" id="3231855at2759"/>
<feature type="region of interest" description="Disordered" evidence="1">
    <location>
        <begin position="13"/>
        <end position="64"/>
    </location>
</feature>
<dbReference type="PANTHER" id="PTHR47417">
    <property type="entry name" value="SMR DOMAIN-CONTAINING PROTEIN YPL199C"/>
    <property type="match status" value="1"/>
</dbReference>
<dbReference type="SUPFAM" id="SSF160443">
    <property type="entry name" value="SMR domain-like"/>
    <property type="match status" value="1"/>
</dbReference>
<dbReference type="InterPro" id="IPR002625">
    <property type="entry name" value="Smr_dom"/>
</dbReference>
<sequence>MDILKGIIAFFCGSSPTSKPERPQEHRHEHQQPHKQHVAPISVRPEPSHPVRVKPEPHRVQVPHKPRTEGFVDQNQINQQNVHYTTLRARANEEGDQMAECFQESHEAYGRRDGALAKQLSEKGKAHKRNMERLNGEASEWIFKENNLDSKPGEVDLHGLYVKEAISFTDRTIQQARRGGDSHIRLIVGKGLHSPQQVAKIKPAMEELIQKHHLLAEVDPNNSGVLIVYLDTQQRRVETHGTIIGTDDIARRLQDKDSGCTIM</sequence>
<name>F8NT48_SERL9</name>
<dbReference type="SMART" id="SM01162">
    <property type="entry name" value="DUF1771"/>
    <property type="match status" value="1"/>
</dbReference>
<feature type="compositionally biased region" description="Basic and acidic residues" evidence="1">
    <location>
        <begin position="19"/>
        <end position="32"/>
    </location>
</feature>
<feature type="compositionally biased region" description="Basic and acidic residues" evidence="1">
    <location>
        <begin position="46"/>
        <end position="59"/>
    </location>
</feature>
<dbReference type="Pfam" id="PF01713">
    <property type="entry name" value="Smr"/>
    <property type="match status" value="1"/>
</dbReference>
<accession>F8NT48</accession>
<evidence type="ECO:0000256" key="1">
    <source>
        <dbReference type="SAM" id="MobiDB-lite"/>
    </source>
</evidence>
<dbReference type="KEGG" id="sla:SERLADRAFT_465807"/>
<dbReference type="InterPro" id="IPR036063">
    <property type="entry name" value="Smr_dom_sf"/>
</dbReference>
<dbReference type="SMART" id="SM00463">
    <property type="entry name" value="SMR"/>
    <property type="match status" value="1"/>
</dbReference>
<gene>
    <name evidence="3" type="ORF">SERLADRAFT_465807</name>
</gene>
<protein>
    <recommendedName>
        <fullName evidence="2">Smr domain-containing protein</fullName>
    </recommendedName>
</protein>
<organism>
    <name type="scientific">Serpula lacrymans var. lacrymans (strain S7.9)</name>
    <name type="common">Dry rot fungus</name>
    <dbReference type="NCBI Taxonomy" id="578457"/>
    <lineage>
        <taxon>Eukaryota</taxon>
        <taxon>Fungi</taxon>
        <taxon>Dikarya</taxon>
        <taxon>Basidiomycota</taxon>
        <taxon>Agaricomycotina</taxon>
        <taxon>Agaricomycetes</taxon>
        <taxon>Agaricomycetidae</taxon>
        <taxon>Boletales</taxon>
        <taxon>Coniophorineae</taxon>
        <taxon>Serpulaceae</taxon>
        <taxon>Serpula</taxon>
    </lineage>
</organism>
<dbReference type="Pfam" id="PF08590">
    <property type="entry name" value="DUF1771"/>
    <property type="match status" value="1"/>
</dbReference>
<dbReference type="PANTHER" id="PTHR47417:SF1">
    <property type="entry name" value="SMR DOMAIN-CONTAINING PROTEIN YPL199C"/>
    <property type="match status" value="1"/>
</dbReference>
<dbReference type="AlphaFoldDB" id="F8NT48"/>
<dbReference type="Proteomes" id="UP000008064">
    <property type="component" value="Unassembled WGS sequence"/>
</dbReference>
<dbReference type="InterPro" id="IPR013899">
    <property type="entry name" value="DUF1771"/>
</dbReference>
<reference evidence="3" key="1">
    <citation type="submission" date="2011-04" db="EMBL/GenBank/DDBJ databases">
        <title>Evolution of plant cell wall degrading machinery underlies the functional diversity of forest fungi.</title>
        <authorList>
            <consortium name="US DOE Joint Genome Institute (JGI-PGF)"/>
            <person name="Eastwood D.C."/>
            <person name="Floudas D."/>
            <person name="Binder M."/>
            <person name="Majcherczyk A."/>
            <person name="Schneider P."/>
            <person name="Aerts A."/>
            <person name="Asiegbu F.O."/>
            <person name="Baker S.E."/>
            <person name="Barry K."/>
            <person name="Bendiksby M."/>
            <person name="Blumentritt M."/>
            <person name="Coutinho P.M."/>
            <person name="Cullen D."/>
            <person name="Cullen D."/>
            <person name="Gathman A."/>
            <person name="Goodell B."/>
            <person name="Henrissat B."/>
            <person name="Ihrmark K."/>
            <person name="Kauserud H."/>
            <person name="Kohler A."/>
            <person name="LaButti K."/>
            <person name="Lapidus A."/>
            <person name="Lavin J.L."/>
            <person name="Lee Y.-H."/>
            <person name="Lindquist E."/>
            <person name="Lilly W."/>
            <person name="Lucas S."/>
            <person name="Morin E."/>
            <person name="Murat C."/>
            <person name="Oguiza J.A."/>
            <person name="Park J."/>
            <person name="Pisabarro A.G."/>
            <person name="Riley R."/>
            <person name="Rosling A."/>
            <person name="Salamov A."/>
            <person name="Schmidt O."/>
            <person name="Schmutz J."/>
            <person name="Skrede I."/>
            <person name="Stenlid J."/>
            <person name="Wiebenga A."/>
            <person name="Xie X."/>
            <person name="Kues U."/>
            <person name="Hibbett D.S."/>
            <person name="Hoffmeister D."/>
            <person name="Hogberg N."/>
            <person name="Martin F."/>
            <person name="Grigoriev I.V."/>
            <person name="Watkinson S.C."/>
        </authorList>
    </citation>
    <scope>NUCLEOTIDE SEQUENCE</scope>
    <source>
        <strain evidence="3">S7.9</strain>
    </source>
</reference>
<dbReference type="HOGENOM" id="CLU_062475_0_0_1"/>
<dbReference type="Gene3D" id="3.30.1370.110">
    <property type="match status" value="1"/>
</dbReference>
<evidence type="ECO:0000313" key="3">
    <source>
        <dbReference type="EMBL" id="EGO25521.1"/>
    </source>
</evidence>
<dbReference type="GeneID" id="18818956"/>